<reference evidence="1" key="1">
    <citation type="submission" date="2018-05" db="EMBL/GenBank/DDBJ databases">
        <authorList>
            <person name="Lanie J.A."/>
            <person name="Ng W.-L."/>
            <person name="Kazmierczak K.M."/>
            <person name="Andrzejewski T.M."/>
            <person name="Davidsen T.M."/>
            <person name="Wayne K.J."/>
            <person name="Tettelin H."/>
            <person name="Glass J.I."/>
            <person name="Rusch D."/>
            <person name="Podicherti R."/>
            <person name="Tsui H.-C.T."/>
            <person name="Winkler M.E."/>
        </authorList>
    </citation>
    <scope>NUCLEOTIDE SEQUENCE</scope>
</reference>
<accession>A0A382P610</accession>
<protein>
    <recommendedName>
        <fullName evidence="2">Cell surface protein SprA</fullName>
    </recommendedName>
</protein>
<dbReference type="EMBL" id="UINC01104259">
    <property type="protein sequence ID" value="SVC67271.1"/>
    <property type="molecule type" value="Genomic_DNA"/>
</dbReference>
<proteinExistence type="predicted"/>
<gene>
    <name evidence="1" type="ORF">METZ01_LOCUS320125</name>
</gene>
<dbReference type="NCBIfam" id="TIGR04189">
    <property type="entry name" value="surface_SprA"/>
    <property type="match status" value="1"/>
</dbReference>
<evidence type="ECO:0008006" key="2">
    <source>
        <dbReference type="Google" id="ProtNLM"/>
    </source>
</evidence>
<organism evidence="1">
    <name type="scientific">marine metagenome</name>
    <dbReference type="NCBI Taxonomy" id="408172"/>
    <lineage>
        <taxon>unclassified sequences</taxon>
        <taxon>metagenomes</taxon>
        <taxon>ecological metagenomes</taxon>
    </lineage>
</organism>
<sequence>DINQVNNTFGPYSNVFFASQDYEKLERARKLTTSEYTLNPQLGYISLNHALNNDEVLAVAFQYTIGHNTYQVGELSTTGPTSPDALFVKLLKGTNFSPKLPNWHLMMKNIYALGAYQMSSKAFILDVIYENTEESAGITNYIPDGILDGIPLIKVLNLDNLDSQLDKQSDGVFDFIEGITAKSSNGRIIFPVLQPFGNYLRSKFSDQSIADKYVYQPLYDSTLTIAQQYPELNKFRLTGSYQSSSGAEISLNAMNVPEGSVKVTAGSQQLVENKDYTVDYMLGRVTIINQGILNSGIPIKISLENNALYGIQNKTLIGTHIDYEINKDFILGGTVLNLTERPFTVKINTGDEPISNTIWG</sequence>
<dbReference type="AlphaFoldDB" id="A0A382P610"/>
<evidence type="ECO:0000313" key="1">
    <source>
        <dbReference type="EMBL" id="SVC67271.1"/>
    </source>
</evidence>
<feature type="non-terminal residue" evidence="1">
    <location>
        <position position="360"/>
    </location>
</feature>
<feature type="non-terminal residue" evidence="1">
    <location>
        <position position="1"/>
    </location>
</feature>
<dbReference type="InterPro" id="IPR026377">
    <property type="entry name" value="Cell_surface_SprA"/>
</dbReference>
<name>A0A382P610_9ZZZZ</name>